<feature type="coiled-coil region" evidence="1">
    <location>
        <begin position="90"/>
        <end position="142"/>
    </location>
</feature>
<organism evidence="3 6">
    <name type="scientific">Clostridium innocuum</name>
    <dbReference type="NCBI Taxonomy" id="1522"/>
    <lineage>
        <taxon>Bacteria</taxon>
        <taxon>Bacillati</taxon>
        <taxon>Bacillota</taxon>
        <taxon>Clostridia</taxon>
        <taxon>Eubacteriales</taxon>
        <taxon>Clostridiaceae</taxon>
        <taxon>Clostridium</taxon>
    </lineage>
</organism>
<evidence type="ECO:0000259" key="2">
    <source>
        <dbReference type="Pfam" id="PF01551"/>
    </source>
</evidence>
<reference evidence="4 5" key="1">
    <citation type="submission" date="2020-02" db="EMBL/GenBank/DDBJ databases">
        <authorList>
            <person name="Kociolek L.K."/>
            <person name="Ozer E.A."/>
        </authorList>
    </citation>
    <scope>NUCLEOTIDE SEQUENCE [LARGE SCALE GENOMIC DNA]</scope>
    <source>
        <strain evidence="4 5">ATCC 14501</strain>
    </source>
</reference>
<evidence type="ECO:0000313" key="6">
    <source>
        <dbReference type="Proteomes" id="UP001203972"/>
    </source>
</evidence>
<proteinExistence type="predicted"/>
<dbReference type="InterPro" id="IPR016047">
    <property type="entry name" value="M23ase_b-sheet_dom"/>
</dbReference>
<evidence type="ECO:0000313" key="3">
    <source>
        <dbReference type="EMBL" id="MCR0234124.1"/>
    </source>
</evidence>
<accession>A0AAP2UPJ3</accession>
<dbReference type="InterPro" id="IPR050570">
    <property type="entry name" value="Cell_wall_metabolism_enzyme"/>
</dbReference>
<dbReference type="GO" id="GO:0004222">
    <property type="term" value="F:metalloendopeptidase activity"/>
    <property type="evidence" value="ECO:0007669"/>
    <property type="project" value="TreeGrafter"/>
</dbReference>
<keyword evidence="1" id="KW-0175">Coiled coil</keyword>
<dbReference type="RefSeq" id="WP_002611190.1">
    <property type="nucleotide sequence ID" value="NZ_BAAACC010000025.1"/>
</dbReference>
<dbReference type="GeneID" id="61927239"/>
<dbReference type="CDD" id="cd12797">
    <property type="entry name" value="M23_peptidase"/>
    <property type="match status" value="2"/>
</dbReference>
<protein>
    <submittedName>
        <fullName evidence="3">M23 family metallopeptidase</fullName>
    </submittedName>
</protein>
<dbReference type="Proteomes" id="UP001203972">
    <property type="component" value="Unassembled WGS sequence"/>
</dbReference>
<dbReference type="PANTHER" id="PTHR21666">
    <property type="entry name" value="PEPTIDASE-RELATED"/>
    <property type="match status" value="1"/>
</dbReference>
<dbReference type="AlphaFoldDB" id="A0AAP2UPJ3"/>
<name>A0AAP2UPJ3_CLOIN</name>
<dbReference type="EMBL" id="JAKTMA010000028">
    <property type="protein sequence ID" value="MCR0234124.1"/>
    <property type="molecule type" value="Genomic_DNA"/>
</dbReference>
<evidence type="ECO:0000256" key="1">
    <source>
        <dbReference type="SAM" id="Coils"/>
    </source>
</evidence>
<gene>
    <name evidence="4" type="ORF">G4D54_16840</name>
    <name evidence="3" type="ORF">MKC95_15225</name>
</gene>
<dbReference type="SUPFAM" id="SSF51261">
    <property type="entry name" value="Duplicated hybrid motif"/>
    <property type="match status" value="2"/>
</dbReference>
<feature type="domain" description="M23ase beta-sheet core" evidence="2">
    <location>
        <begin position="317"/>
        <end position="432"/>
    </location>
</feature>
<reference evidence="3" key="2">
    <citation type="journal article" date="2022" name="Clin. Infect. Dis.">
        <title>Association between Clostridium innocuum and antibiotic-associated diarrhea in adults and children: A cross-sectional study and comparative genomics analysis.</title>
        <authorList>
            <person name="Cherny K.E."/>
            <person name="Muscat E.B."/>
            <person name="Balaji A."/>
            <person name="Mukherjee J."/>
            <person name="Ozer E.A."/>
            <person name="Angarone M.P."/>
            <person name="Hauser A.R."/>
            <person name="Sichel J.S."/>
            <person name="Amponsah E."/>
            <person name="Kociolek L.K."/>
        </authorList>
    </citation>
    <scope>NUCLEOTIDE SEQUENCE</scope>
    <source>
        <strain evidence="3">NU1-AC-029v</strain>
    </source>
</reference>
<dbReference type="EMBL" id="CP048838">
    <property type="protein sequence ID" value="QJA03989.1"/>
    <property type="molecule type" value="Genomic_DNA"/>
</dbReference>
<evidence type="ECO:0000313" key="5">
    <source>
        <dbReference type="Proteomes" id="UP000503330"/>
    </source>
</evidence>
<evidence type="ECO:0000313" key="4">
    <source>
        <dbReference type="EMBL" id="QJA03989.1"/>
    </source>
</evidence>
<sequence>MSFWMRVALWIAPKIKKNGPKVLFGTLLAISFPIIAVTALFSDGGSQEEQDVYQEAYEELGCSKEDSYILADIRLFDTYADEAASEHMTKEEAQKRMRSIYMDIENKEDEKSCRLRSDEDIVKELKKKYPMKEEEIKNMLEDLQSMRNGRQNMIVPAKELQIVKDCDEQAPYMILKGRRQPVVSIGAGTVKRIVTESEQIEIDEEHKKQKGLTVTVEYESNIGFDNDMEYITKKYTVTYAMLQELKVEEGQELKQGQQIGVMEDHLYLSVRDEKGAIDPKELIHLSSTTTSTGKFHLPFKIPPIIISEVGNRELDGFHAGMDISAGAGEAVLSISDGTVIRVSTSCSPYGGYIGNRCPADDAFAWGAGNFVMIRFEADDKEYYALYAHLSDVTVSHGDKVSAGDVIGKQGSSGNSQGTHLHLEIHEGSFEVNTVASKKGLVDPRRFIDFKDGKKPQVSF</sequence>
<dbReference type="Proteomes" id="UP000503330">
    <property type="component" value="Chromosome"/>
</dbReference>
<dbReference type="Gene3D" id="2.70.70.10">
    <property type="entry name" value="Glucose Permease (Domain IIA)"/>
    <property type="match status" value="2"/>
</dbReference>
<dbReference type="Pfam" id="PF01551">
    <property type="entry name" value="Peptidase_M23"/>
    <property type="match status" value="1"/>
</dbReference>
<dbReference type="InterPro" id="IPR011055">
    <property type="entry name" value="Dup_hybrid_motif"/>
</dbReference>
<dbReference type="PANTHER" id="PTHR21666:SF270">
    <property type="entry name" value="MUREIN HYDROLASE ACTIVATOR ENVC"/>
    <property type="match status" value="1"/>
</dbReference>